<protein>
    <submittedName>
        <fullName evidence="2">Alanine racemase</fullName>
    </submittedName>
</protein>
<dbReference type="PANTHER" id="PTHR28004">
    <property type="entry name" value="ZGC:162816-RELATED"/>
    <property type="match status" value="1"/>
</dbReference>
<keyword evidence="3" id="KW-1185">Reference proteome</keyword>
<proteinExistence type="predicted"/>
<dbReference type="RefSeq" id="WP_191746423.1">
    <property type="nucleotide sequence ID" value="NZ_JACSQC010000003.1"/>
</dbReference>
<dbReference type="SUPFAM" id="SSF51419">
    <property type="entry name" value="PLP-binding barrel"/>
    <property type="match status" value="1"/>
</dbReference>
<gene>
    <name evidence="2" type="ORF">H9638_06535</name>
</gene>
<dbReference type="PANTHER" id="PTHR28004:SF2">
    <property type="entry name" value="D-SERINE DEHYDRATASE"/>
    <property type="match status" value="1"/>
</dbReference>
<dbReference type="EMBL" id="JACSQC010000003">
    <property type="protein sequence ID" value="MBD8043465.1"/>
    <property type="molecule type" value="Genomic_DNA"/>
</dbReference>
<accession>A0ABR8YGY0</accession>
<dbReference type="InterPro" id="IPR051466">
    <property type="entry name" value="D-amino_acid_metab_enzyme"/>
</dbReference>
<dbReference type="Gene3D" id="3.20.20.10">
    <property type="entry name" value="Alanine racemase"/>
    <property type="match status" value="1"/>
</dbReference>
<evidence type="ECO:0000256" key="1">
    <source>
        <dbReference type="SAM" id="MobiDB-lite"/>
    </source>
</evidence>
<evidence type="ECO:0000313" key="2">
    <source>
        <dbReference type="EMBL" id="MBD8043465.1"/>
    </source>
</evidence>
<dbReference type="InterPro" id="IPR029066">
    <property type="entry name" value="PLP-binding_barrel"/>
</dbReference>
<feature type="region of interest" description="Disordered" evidence="1">
    <location>
        <begin position="1"/>
        <end position="36"/>
    </location>
</feature>
<reference evidence="2 3" key="1">
    <citation type="submission" date="2020-08" db="EMBL/GenBank/DDBJ databases">
        <title>A Genomic Blueprint of the Chicken Gut Microbiome.</title>
        <authorList>
            <person name="Gilroy R."/>
            <person name="Ravi A."/>
            <person name="Getino M."/>
            <person name="Pursley I."/>
            <person name="Horton D.L."/>
            <person name="Alikhan N.-F."/>
            <person name="Baker D."/>
            <person name="Gharbi K."/>
            <person name="Hall N."/>
            <person name="Watson M."/>
            <person name="Adriaenssens E.M."/>
            <person name="Foster-Nyarko E."/>
            <person name="Jarju S."/>
            <person name="Secka A."/>
            <person name="Antonio M."/>
            <person name="Oren A."/>
            <person name="Chaudhuri R."/>
            <person name="La Ragione R.M."/>
            <person name="Hildebrand F."/>
            <person name="Pallen M.J."/>
        </authorList>
    </citation>
    <scope>NUCLEOTIDE SEQUENCE [LARGE SCALE GENOMIC DNA]</scope>
    <source>
        <strain evidence="2 3">Sa2BUA2</strain>
    </source>
</reference>
<evidence type="ECO:0000313" key="3">
    <source>
        <dbReference type="Proteomes" id="UP000652763"/>
    </source>
</evidence>
<name>A0ABR8YGY0_9MICC</name>
<organism evidence="2 3">
    <name type="scientific">Arthrobacter pullicola</name>
    <dbReference type="NCBI Taxonomy" id="2762224"/>
    <lineage>
        <taxon>Bacteria</taxon>
        <taxon>Bacillati</taxon>
        <taxon>Actinomycetota</taxon>
        <taxon>Actinomycetes</taxon>
        <taxon>Micrococcales</taxon>
        <taxon>Micrococcaceae</taxon>
        <taxon>Arthrobacter</taxon>
    </lineage>
</organism>
<feature type="compositionally biased region" description="Low complexity" evidence="1">
    <location>
        <begin position="10"/>
        <end position="32"/>
    </location>
</feature>
<sequence length="445" mass="46730">MRFSDPAPEPGAAGAPAENPPGAGSPAEGAGPRHAALGLGVPADAEPWRDPGTYWPSLSAAVAHLDAPVAVLGLDALRFNARDLLRRAGGLPLRVASKSIRVRAVLDALLELPGFSGIFAFTLPEALWLAERCSDVVVGYPSADRNALKRLLADERLASRITLMVDDEAQLDLVDSLVPPGRRPLVRVCLDADASWQAPVLGFIGTRRSPLHAPEQALALARRILARPGFTLVGLMMYEGQIAGVGDAVPGALPANQLMRWIQARSMAELTERRGVIVRGLRQLADLEFVNGGGTGSVEATGRDPSITEITVGSGLFAGHLFDTYRAFSPAPAAAVALDVVRRPKPDTATVLGGGWIASGPPGASRVPQVAWPPGLKLLPREGAGEVQTPLTGSAAADLSVSGRVWLRHAKSGELSERVNEFQVVHDGVVVGVLPTYRGEGKAFL</sequence>
<dbReference type="Proteomes" id="UP000652763">
    <property type="component" value="Unassembled WGS sequence"/>
</dbReference>
<comment type="caution">
    <text evidence="2">The sequence shown here is derived from an EMBL/GenBank/DDBJ whole genome shotgun (WGS) entry which is preliminary data.</text>
</comment>